<comment type="similarity">
    <text evidence="1">Belongs to the zinc-containing alcohol dehydrogenase family.</text>
</comment>
<comment type="caution">
    <text evidence="4">The sequence shown here is derived from an EMBL/GenBank/DDBJ whole genome shotgun (WGS) entry which is preliminary data.</text>
</comment>
<dbReference type="EMBL" id="PVQB02000548">
    <property type="protein sequence ID" value="KAF4335578.1"/>
    <property type="molecule type" value="Genomic_DNA"/>
</dbReference>
<dbReference type="InterPro" id="IPR020843">
    <property type="entry name" value="ER"/>
</dbReference>
<dbReference type="Gene3D" id="3.40.50.720">
    <property type="entry name" value="NAD(P)-binding Rossmann-like Domain"/>
    <property type="match status" value="1"/>
</dbReference>
<dbReference type="InterPro" id="IPR011032">
    <property type="entry name" value="GroES-like_sf"/>
</dbReference>
<dbReference type="OrthoDB" id="48317at2759"/>
<gene>
    <name evidence="4" type="ORF">FBEOM_10551</name>
</gene>
<dbReference type="GO" id="GO:0016651">
    <property type="term" value="F:oxidoreductase activity, acting on NAD(P)H"/>
    <property type="evidence" value="ECO:0007669"/>
    <property type="project" value="InterPro"/>
</dbReference>
<dbReference type="SMART" id="SM00829">
    <property type="entry name" value="PKS_ER"/>
    <property type="match status" value="1"/>
</dbReference>
<proteinExistence type="inferred from homology"/>
<dbReference type="Pfam" id="PF00107">
    <property type="entry name" value="ADH_zinc_N"/>
    <property type="match status" value="1"/>
</dbReference>
<dbReference type="Proteomes" id="UP000730481">
    <property type="component" value="Unassembled WGS sequence"/>
</dbReference>
<evidence type="ECO:0000256" key="1">
    <source>
        <dbReference type="ARBA" id="ARBA00008072"/>
    </source>
</evidence>
<evidence type="ECO:0000256" key="2">
    <source>
        <dbReference type="ARBA" id="ARBA00023002"/>
    </source>
</evidence>
<dbReference type="AlphaFoldDB" id="A0A9P5DV74"/>
<dbReference type="Gene3D" id="3.90.180.10">
    <property type="entry name" value="Medium-chain alcohol dehydrogenases, catalytic domain"/>
    <property type="match status" value="1"/>
</dbReference>
<dbReference type="PANTHER" id="PTHR45348:SF2">
    <property type="entry name" value="ZINC-TYPE ALCOHOL DEHYDROGENASE-LIKE PROTEIN C2E1P3.01"/>
    <property type="match status" value="1"/>
</dbReference>
<protein>
    <submittedName>
        <fullName evidence="4">Oxidoreductase zinc-binding dehydrogenase family superfamily</fullName>
    </submittedName>
</protein>
<dbReference type="SUPFAM" id="SSF51735">
    <property type="entry name" value="NAD(P)-binding Rossmann-fold domains"/>
    <property type="match status" value="1"/>
</dbReference>
<organism evidence="4 5">
    <name type="scientific">Fusarium beomiforme</name>
    <dbReference type="NCBI Taxonomy" id="44412"/>
    <lineage>
        <taxon>Eukaryota</taxon>
        <taxon>Fungi</taxon>
        <taxon>Dikarya</taxon>
        <taxon>Ascomycota</taxon>
        <taxon>Pezizomycotina</taxon>
        <taxon>Sordariomycetes</taxon>
        <taxon>Hypocreomycetidae</taxon>
        <taxon>Hypocreales</taxon>
        <taxon>Nectriaceae</taxon>
        <taxon>Fusarium</taxon>
        <taxon>Fusarium burgessii species complex</taxon>
    </lineage>
</organism>
<dbReference type="CDD" id="cd08249">
    <property type="entry name" value="enoyl_reductase_like"/>
    <property type="match status" value="1"/>
</dbReference>
<reference evidence="4" key="2">
    <citation type="submission" date="2020-02" db="EMBL/GenBank/DDBJ databases">
        <title>Identification and distribution of gene clusters putatively required for synthesis of sphingolipid metabolism inhibitors in phylogenetically diverse species of the filamentous fungus Fusarium.</title>
        <authorList>
            <person name="Kim H.-S."/>
            <person name="Busman M."/>
            <person name="Brown D.W."/>
            <person name="Divon H."/>
            <person name="Uhlig S."/>
            <person name="Proctor R.H."/>
        </authorList>
    </citation>
    <scope>NUCLEOTIDE SEQUENCE</scope>
    <source>
        <strain evidence="4">NRRL 25174</strain>
    </source>
</reference>
<evidence type="ECO:0000313" key="5">
    <source>
        <dbReference type="Proteomes" id="UP000730481"/>
    </source>
</evidence>
<keyword evidence="5" id="KW-1185">Reference proteome</keyword>
<evidence type="ECO:0000259" key="3">
    <source>
        <dbReference type="SMART" id="SM00829"/>
    </source>
</evidence>
<dbReference type="InterPro" id="IPR013154">
    <property type="entry name" value="ADH-like_N"/>
</dbReference>
<sequence>MTSNNAAYLVTEKAPLEVKPAPYPEPKNDEVVIDNYAVALNPVDSAQQKLGPSIFPWLKFPAILGCDVAGHVTALGSGVTKYKIGDRVAGYSMGTFQEYVPVKEYLCAKIPDNIGFEEAAVLPLCLSVAVKTLFHPDYLALDLPTSVTQANGKVILVWGGSTSVGCNIIQLAKAAGFDVITTSSPKNFDYLKKLGASQTFDYNSPTIKEVLLTAVKGKVVAGAIANGGLDVTIYPSIVETCAAVALSSPENCKVVPLTMVPRFPVPEGVETKFVVPLATDKELASWVFNDYISDALASGSFVPAPEVKVVGHGLESLQGALDTLDAGVSAKKIVVTMKREAE</sequence>
<dbReference type="InterPro" id="IPR036291">
    <property type="entry name" value="NAD(P)-bd_dom_sf"/>
</dbReference>
<reference evidence="4" key="1">
    <citation type="journal article" date="2017" name="Mycologia">
        <title>Fusarium algeriense, sp. nov., a novel toxigenic crown rot pathogen of durum wheat from Algeria is nested in the Fusarium burgessii species complex.</title>
        <authorList>
            <person name="Laraba I."/>
            <person name="Keddad A."/>
            <person name="Boureghda H."/>
            <person name="Abdallah N."/>
            <person name="Vaughan M.M."/>
            <person name="Proctor R.H."/>
            <person name="Busman M."/>
            <person name="O'Donnell K."/>
        </authorList>
    </citation>
    <scope>NUCLEOTIDE SEQUENCE</scope>
    <source>
        <strain evidence="4">NRRL 25174</strain>
    </source>
</reference>
<dbReference type="PANTHER" id="PTHR45348">
    <property type="entry name" value="HYPOTHETICAL OXIDOREDUCTASE (EUROFUNG)"/>
    <property type="match status" value="1"/>
</dbReference>
<dbReference type="Pfam" id="PF08240">
    <property type="entry name" value="ADH_N"/>
    <property type="match status" value="1"/>
</dbReference>
<dbReference type="InterPro" id="IPR047122">
    <property type="entry name" value="Trans-enoyl_RdTase-like"/>
</dbReference>
<keyword evidence="2" id="KW-0560">Oxidoreductase</keyword>
<dbReference type="InterPro" id="IPR013149">
    <property type="entry name" value="ADH-like_C"/>
</dbReference>
<evidence type="ECO:0000313" key="4">
    <source>
        <dbReference type="EMBL" id="KAF4335578.1"/>
    </source>
</evidence>
<dbReference type="SUPFAM" id="SSF50129">
    <property type="entry name" value="GroES-like"/>
    <property type="match status" value="1"/>
</dbReference>
<feature type="domain" description="Enoyl reductase (ER)" evidence="3">
    <location>
        <begin position="13"/>
        <end position="335"/>
    </location>
</feature>
<name>A0A9P5DV74_9HYPO</name>
<accession>A0A9P5DV74</accession>